<reference evidence="2 3" key="1">
    <citation type="journal article" date="2015" name="Genome Biol.">
        <title>Comparative genomics of Steinernema reveals deeply conserved gene regulatory networks.</title>
        <authorList>
            <person name="Dillman A.R."/>
            <person name="Macchietto M."/>
            <person name="Porter C.F."/>
            <person name="Rogers A."/>
            <person name="Williams B."/>
            <person name="Antoshechkin I."/>
            <person name="Lee M.M."/>
            <person name="Goodwin Z."/>
            <person name="Lu X."/>
            <person name="Lewis E.E."/>
            <person name="Goodrich-Blair H."/>
            <person name="Stock S.P."/>
            <person name="Adams B.J."/>
            <person name="Sternberg P.W."/>
            <person name="Mortazavi A."/>
        </authorList>
    </citation>
    <scope>NUCLEOTIDE SEQUENCE [LARGE SCALE GENOMIC DNA]</scope>
    <source>
        <strain evidence="2 3">ALL</strain>
    </source>
</reference>
<dbReference type="EMBL" id="AZBU02000004">
    <property type="protein sequence ID" value="TKR82498.1"/>
    <property type="molecule type" value="Genomic_DNA"/>
</dbReference>
<evidence type="ECO:0000313" key="3">
    <source>
        <dbReference type="Proteomes" id="UP000298663"/>
    </source>
</evidence>
<keyword evidence="1" id="KW-0732">Signal</keyword>
<keyword evidence="3" id="KW-1185">Reference proteome</keyword>
<evidence type="ECO:0000256" key="1">
    <source>
        <dbReference type="SAM" id="SignalP"/>
    </source>
</evidence>
<dbReference type="Proteomes" id="UP000298663">
    <property type="component" value="Unassembled WGS sequence"/>
</dbReference>
<dbReference type="AlphaFoldDB" id="A0A4U5NHF8"/>
<protein>
    <submittedName>
        <fullName evidence="2">Uncharacterized protein</fullName>
    </submittedName>
</protein>
<evidence type="ECO:0000313" key="2">
    <source>
        <dbReference type="EMBL" id="TKR82498.1"/>
    </source>
</evidence>
<accession>A0A4U5NHF8</accession>
<comment type="caution">
    <text evidence="2">The sequence shown here is derived from an EMBL/GenBank/DDBJ whole genome shotgun (WGS) entry which is preliminary data.</text>
</comment>
<gene>
    <name evidence="2" type="ORF">L596_016217</name>
</gene>
<organism evidence="2 3">
    <name type="scientific">Steinernema carpocapsae</name>
    <name type="common">Entomopathogenic nematode</name>
    <dbReference type="NCBI Taxonomy" id="34508"/>
    <lineage>
        <taxon>Eukaryota</taxon>
        <taxon>Metazoa</taxon>
        <taxon>Ecdysozoa</taxon>
        <taxon>Nematoda</taxon>
        <taxon>Chromadorea</taxon>
        <taxon>Rhabditida</taxon>
        <taxon>Tylenchina</taxon>
        <taxon>Panagrolaimomorpha</taxon>
        <taxon>Strongyloidoidea</taxon>
        <taxon>Steinernematidae</taxon>
        <taxon>Steinernema</taxon>
    </lineage>
</organism>
<proteinExistence type="predicted"/>
<sequence length="85" mass="9679">MASIIVLLVLLPACFTFFVPNSIFLPRAVYNNMNLFVPVDLNLISRDFNKKLFLKEGLSWRSAPKLVTTCSLRFREALVLFLIAS</sequence>
<feature type="chain" id="PRO_5020991544" evidence="1">
    <location>
        <begin position="17"/>
        <end position="85"/>
    </location>
</feature>
<name>A0A4U5NHF8_STECR</name>
<dbReference type="OrthoDB" id="5804428at2759"/>
<feature type="signal peptide" evidence="1">
    <location>
        <begin position="1"/>
        <end position="16"/>
    </location>
</feature>
<reference evidence="2 3" key="2">
    <citation type="journal article" date="2019" name="G3 (Bethesda)">
        <title>Hybrid Assembly of the Genome of the Entomopathogenic Nematode Steinernema carpocapsae Identifies the X-Chromosome.</title>
        <authorList>
            <person name="Serra L."/>
            <person name="Macchietto M."/>
            <person name="Macias-Munoz A."/>
            <person name="McGill C.J."/>
            <person name="Rodriguez I.M."/>
            <person name="Rodriguez B."/>
            <person name="Murad R."/>
            <person name="Mortazavi A."/>
        </authorList>
    </citation>
    <scope>NUCLEOTIDE SEQUENCE [LARGE SCALE GENOMIC DNA]</scope>
    <source>
        <strain evidence="2 3">ALL</strain>
    </source>
</reference>